<reference evidence="2" key="1">
    <citation type="journal article" date="2019" name="Int. J. Syst. Evol. Microbiol.">
        <title>The Global Catalogue of Microorganisms (GCM) 10K type strain sequencing project: providing services to taxonomists for standard genome sequencing and annotation.</title>
        <authorList>
            <consortium name="The Broad Institute Genomics Platform"/>
            <consortium name="The Broad Institute Genome Sequencing Center for Infectious Disease"/>
            <person name="Wu L."/>
            <person name="Ma J."/>
        </authorList>
    </citation>
    <scope>NUCLEOTIDE SEQUENCE [LARGE SCALE GENOMIC DNA]</scope>
    <source>
        <strain evidence="2">CGMCC 4.7177</strain>
    </source>
</reference>
<protein>
    <submittedName>
        <fullName evidence="1">Uncharacterized protein</fullName>
    </submittedName>
</protein>
<proteinExistence type="predicted"/>
<evidence type="ECO:0000313" key="2">
    <source>
        <dbReference type="Proteomes" id="UP001595839"/>
    </source>
</evidence>
<evidence type="ECO:0000313" key="1">
    <source>
        <dbReference type="EMBL" id="MFC4507409.1"/>
    </source>
</evidence>
<keyword evidence="2" id="KW-1185">Reference proteome</keyword>
<gene>
    <name evidence="1" type="ORF">ACFPIH_49760</name>
</gene>
<dbReference type="EMBL" id="JBHSFK010000055">
    <property type="protein sequence ID" value="MFC4507409.1"/>
    <property type="molecule type" value="Genomic_DNA"/>
</dbReference>
<dbReference type="RefSeq" id="WP_381185801.1">
    <property type="nucleotide sequence ID" value="NZ_JBHSFK010000055.1"/>
</dbReference>
<sequence>MPKRLLGIATSGSNEEQHPIWRLSLLDLEFTGEWSWEVNDKVLFKIHEFLTQMEQLTWREIRDQEVHSKSKSGRKHKFVPRSHLTTQAQRRLEELQLDDFDELFRFRLGNMERLWGVLPPHEPRVFYPIWWDPAHKICP</sequence>
<organism evidence="1 2">
    <name type="scientific">Streptomyces vulcanius</name>
    <dbReference type="NCBI Taxonomy" id="1441876"/>
    <lineage>
        <taxon>Bacteria</taxon>
        <taxon>Bacillati</taxon>
        <taxon>Actinomycetota</taxon>
        <taxon>Actinomycetes</taxon>
        <taxon>Kitasatosporales</taxon>
        <taxon>Streptomycetaceae</taxon>
        <taxon>Streptomyces</taxon>
    </lineage>
</organism>
<accession>A0ABV9B5L7</accession>
<comment type="caution">
    <text evidence="1">The sequence shown here is derived from an EMBL/GenBank/DDBJ whole genome shotgun (WGS) entry which is preliminary data.</text>
</comment>
<name>A0ABV9B5L7_9ACTN</name>
<dbReference type="Proteomes" id="UP001595839">
    <property type="component" value="Unassembled WGS sequence"/>
</dbReference>